<gene>
    <name evidence="2" type="ORF">A374_09513</name>
</gene>
<protein>
    <recommendedName>
        <fullName evidence="4">DUF2953 domain-containing protein</fullName>
    </recommendedName>
</protein>
<comment type="caution">
    <text evidence="2">The sequence shown here is derived from an EMBL/GenBank/DDBJ whole genome shotgun (WGS) entry which is preliminary data.</text>
</comment>
<keyword evidence="3" id="KW-1185">Reference proteome</keyword>
<evidence type="ECO:0000313" key="3">
    <source>
        <dbReference type="Proteomes" id="UP000004080"/>
    </source>
</evidence>
<feature type="region of interest" description="Disordered" evidence="1">
    <location>
        <begin position="212"/>
        <end position="231"/>
    </location>
</feature>
<dbReference type="Pfam" id="PF11167">
    <property type="entry name" value="DUF2953"/>
    <property type="match status" value="1"/>
</dbReference>
<accession>I8AJ15</accession>
<sequence>MFIFAIVVGCVVLLLCVLYFSSIHLSFVYAHKKDDDFLRVKLVLWKWLHYTYTLPVVKVKPTEQKIEVKKKTKSNAGTSAKEEDITPRSIKRSLRDFKKFLFHVQGFYKIFRRFLQKVNVSDVEWQSRFGLGDACHTATAVGVLWSVKSNSLGVLSRFVQLKNVKNVMITPVYQGMYTETRISCMVSFKIGHAMTVMFQILKHWRRMRSDEKKKMKNYTSSGGTSHVRASD</sequence>
<proteinExistence type="predicted"/>
<dbReference type="InterPro" id="IPR021338">
    <property type="entry name" value="DUF2953"/>
</dbReference>
<evidence type="ECO:0000256" key="1">
    <source>
        <dbReference type="SAM" id="MobiDB-lite"/>
    </source>
</evidence>
<dbReference type="AlphaFoldDB" id="I8AJ15"/>
<dbReference type="STRING" id="1196324.A374_09513"/>
<dbReference type="eggNOG" id="ENOG50330CC">
    <property type="taxonomic scope" value="Bacteria"/>
</dbReference>
<evidence type="ECO:0000313" key="2">
    <source>
        <dbReference type="EMBL" id="EIT85464.1"/>
    </source>
</evidence>
<organism evidence="2 3">
    <name type="scientific">Fictibacillus macauensis ZFHKF-1</name>
    <dbReference type="NCBI Taxonomy" id="1196324"/>
    <lineage>
        <taxon>Bacteria</taxon>
        <taxon>Bacillati</taxon>
        <taxon>Bacillota</taxon>
        <taxon>Bacilli</taxon>
        <taxon>Bacillales</taxon>
        <taxon>Fictibacillaceae</taxon>
        <taxon>Fictibacillus</taxon>
    </lineage>
</organism>
<dbReference type="OrthoDB" id="1683589at2"/>
<dbReference type="Proteomes" id="UP000004080">
    <property type="component" value="Unassembled WGS sequence"/>
</dbReference>
<dbReference type="RefSeq" id="WP_007201989.1">
    <property type="nucleotide sequence ID" value="NZ_AKKV01000025.1"/>
</dbReference>
<dbReference type="EMBL" id="AKKV01000025">
    <property type="protein sequence ID" value="EIT85464.1"/>
    <property type="molecule type" value="Genomic_DNA"/>
</dbReference>
<dbReference type="PATRIC" id="fig|1196324.3.peg.1942"/>
<name>I8AJ15_9BACL</name>
<evidence type="ECO:0008006" key="4">
    <source>
        <dbReference type="Google" id="ProtNLM"/>
    </source>
</evidence>
<reference evidence="2 3" key="1">
    <citation type="journal article" date="2012" name="J. Bacteriol.">
        <title>Genome of Bacillus macauensis ZFHKF-1, a Long-Chain-Forming Bacterium.</title>
        <authorList>
            <person name="Cai L."/>
            <person name="Zhang T."/>
        </authorList>
    </citation>
    <scope>NUCLEOTIDE SEQUENCE [LARGE SCALE GENOMIC DNA]</scope>
    <source>
        <strain evidence="2 3">ZFHKF-1</strain>
    </source>
</reference>